<proteinExistence type="predicted"/>
<dbReference type="Gene3D" id="3.90.70.10">
    <property type="entry name" value="Cysteine proteinases"/>
    <property type="match status" value="1"/>
</dbReference>
<evidence type="ECO:0000259" key="2">
    <source>
        <dbReference type="PROSITE" id="PS50235"/>
    </source>
</evidence>
<evidence type="ECO:0000313" key="4">
    <source>
        <dbReference type="Proteomes" id="UP000054477"/>
    </source>
</evidence>
<dbReference type="SUPFAM" id="SSF54001">
    <property type="entry name" value="Cysteine proteinases"/>
    <property type="match status" value="1"/>
</dbReference>
<evidence type="ECO:0000313" key="3">
    <source>
        <dbReference type="EMBL" id="KIK01521.1"/>
    </source>
</evidence>
<dbReference type="PROSITE" id="PS00973">
    <property type="entry name" value="USP_2"/>
    <property type="match status" value="1"/>
</dbReference>
<dbReference type="EMBL" id="KN838605">
    <property type="protein sequence ID" value="KIK01521.1"/>
    <property type="molecule type" value="Genomic_DNA"/>
</dbReference>
<dbReference type="GO" id="GO:0004843">
    <property type="term" value="F:cysteine-type deubiquitinase activity"/>
    <property type="evidence" value="ECO:0007669"/>
    <property type="project" value="InterPro"/>
</dbReference>
<gene>
    <name evidence="3" type="ORF">K443DRAFT_73282</name>
</gene>
<dbReference type="STRING" id="1095629.A0A0C9X975"/>
<keyword evidence="4" id="KW-1185">Reference proteome</keyword>
<dbReference type="InterPro" id="IPR001394">
    <property type="entry name" value="Peptidase_C19_UCH"/>
</dbReference>
<dbReference type="InterPro" id="IPR038765">
    <property type="entry name" value="Papain-like_cys_pep_sf"/>
</dbReference>
<dbReference type="InterPro" id="IPR028889">
    <property type="entry name" value="USP"/>
</dbReference>
<dbReference type="InterPro" id="IPR018200">
    <property type="entry name" value="USP_CS"/>
</dbReference>
<dbReference type="OrthoDB" id="2020758at2759"/>
<feature type="compositionally biased region" description="Polar residues" evidence="1">
    <location>
        <begin position="26"/>
        <end position="54"/>
    </location>
</feature>
<dbReference type="Pfam" id="PF00443">
    <property type="entry name" value="UCH"/>
    <property type="match status" value="1"/>
</dbReference>
<protein>
    <recommendedName>
        <fullName evidence="2">USP domain-containing protein</fullName>
    </recommendedName>
</protein>
<evidence type="ECO:0000256" key="1">
    <source>
        <dbReference type="SAM" id="MobiDB-lite"/>
    </source>
</evidence>
<dbReference type="Proteomes" id="UP000054477">
    <property type="component" value="Unassembled WGS sequence"/>
</dbReference>
<dbReference type="AlphaFoldDB" id="A0A0C9X975"/>
<sequence>MYRLYAVLVHIGNMLGGHYVVYTAHPSQSPGANSQRPTESITTENGATLKSAQSKPGHERERQWAYISDTTVRL</sequence>
<dbReference type="HOGENOM" id="CLU_2694519_0_0_1"/>
<reference evidence="3 4" key="1">
    <citation type="submission" date="2014-04" db="EMBL/GenBank/DDBJ databases">
        <authorList>
            <consortium name="DOE Joint Genome Institute"/>
            <person name="Kuo A."/>
            <person name="Kohler A."/>
            <person name="Nagy L.G."/>
            <person name="Floudas D."/>
            <person name="Copeland A."/>
            <person name="Barry K.W."/>
            <person name="Cichocki N."/>
            <person name="Veneault-Fourrey C."/>
            <person name="LaButti K."/>
            <person name="Lindquist E.A."/>
            <person name="Lipzen A."/>
            <person name="Lundell T."/>
            <person name="Morin E."/>
            <person name="Murat C."/>
            <person name="Sun H."/>
            <person name="Tunlid A."/>
            <person name="Henrissat B."/>
            <person name="Grigoriev I.V."/>
            <person name="Hibbett D.S."/>
            <person name="Martin F."/>
            <person name="Nordberg H.P."/>
            <person name="Cantor M.N."/>
            <person name="Hua S.X."/>
        </authorList>
    </citation>
    <scope>NUCLEOTIDE SEQUENCE [LARGE SCALE GENOMIC DNA]</scope>
    <source>
        <strain evidence="3 4">LaAM-08-1</strain>
    </source>
</reference>
<feature type="region of interest" description="Disordered" evidence="1">
    <location>
        <begin position="26"/>
        <end position="74"/>
    </location>
</feature>
<accession>A0A0C9X975</accession>
<feature type="non-terminal residue" evidence="3">
    <location>
        <position position="74"/>
    </location>
</feature>
<dbReference type="GO" id="GO:0016579">
    <property type="term" value="P:protein deubiquitination"/>
    <property type="evidence" value="ECO:0007669"/>
    <property type="project" value="InterPro"/>
</dbReference>
<feature type="domain" description="USP" evidence="2">
    <location>
        <begin position="1"/>
        <end position="74"/>
    </location>
</feature>
<dbReference type="PROSITE" id="PS50235">
    <property type="entry name" value="USP_3"/>
    <property type="match status" value="1"/>
</dbReference>
<name>A0A0C9X975_9AGAR</name>
<organism evidence="3 4">
    <name type="scientific">Laccaria amethystina LaAM-08-1</name>
    <dbReference type="NCBI Taxonomy" id="1095629"/>
    <lineage>
        <taxon>Eukaryota</taxon>
        <taxon>Fungi</taxon>
        <taxon>Dikarya</taxon>
        <taxon>Basidiomycota</taxon>
        <taxon>Agaricomycotina</taxon>
        <taxon>Agaricomycetes</taxon>
        <taxon>Agaricomycetidae</taxon>
        <taxon>Agaricales</taxon>
        <taxon>Agaricineae</taxon>
        <taxon>Hydnangiaceae</taxon>
        <taxon>Laccaria</taxon>
    </lineage>
</organism>
<reference evidence="4" key="2">
    <citation type="submission" date="2015-01" db="EMBL/GenBank/DDBJ databases">
        <title>Evolutionary Origins and Diversification of the Mycorrhizal Mutualists.</title>
        <authorList>
            <consortium name="DOE Joint Genome Institute"/>
            <consortium name="Mycorrhizal Genomics Consortium"/>
            <person name="Kohler A."/>
            <person name="Kuo A."/>
            <person name="Nagy L.G."/>
            <person name="Floudas D."/>
            <person name="Copeland A."/>
            <person name="Barry K.W."/>
            <person name="Cichocki N."/>
            <person name="Veneault-Fourrey C."/>
            <person name="LaButti K."/>
            <person name="Lindquist E.A."/>
            <person name="Lipzen A."/>
            <person name="Lundell T."/>
            <person name="Morin E."/>
            <person name="Murat C."/>
            <person name="Riley R."/>
            <person name="Ohm R."/>
            <person name="Sun H."/>
            <person name="Tunlid A."/>
            <person name="Henrissat B."/>
            <person name="Grigoriev I.V."/>
            <person name="Hibbett D.S."/>
            <person name="Martin F."/>
        </authorList>
    </citation>
    <scope>NUCLEOTIDE SEQUENCE [LARGE SCALE GENOMIC DNA]</scope>
    <source>
        <strain evidence="4">LaAM-08-1</strain>
    </source>
</reference>